<dbReference type="InterPro" id="IPR033646">
    <property type="entry name" value="CLU-central"/>
</dbReference>
<feature type="compositionally biased region" description="Low complexity" evidence="2">
    <location>
        <begin position="527"/>
        <end position="565"/>
    </location>
</feature>
<dbReference type="Pfam" id="PF25372">
    <property type="entry name" value="DUF7885"/>
    <property type="match status" value="2"/>
</dbReference>
<dbReference type="Pfam" id="PF02209">
    <property type="entry name" value="VHP"/>
    <property type="match status" value="1"/>
</dbReference>
<feature type="region of interest" description="Disordered" evidence="2">
    <location>
        <begin position="85"/>
        <end position="112"/>
    </location>
</feature>
<dbReference type="Gene3D" id="1.10.950.10">
    <property type="entry name" value="Villin headpiece domain"/>
    <property type="match status" value="1"/>
</dbReference>
<feature type="compositionally biased region" description="Low complexity" evidence="2">
    <location>
        <begin position="21"/>
        <end position="34"/>
    </location>
</feature>
<dbReference type="InterPro" id="IPR003128">
    <property type="entry name" value="Villin_headpiece"/>
</dbReference>
<dbReference type="SUPFAM" id="SSF48452">
    <property type="entry name" value="TPR-like"/>
    <property type="match status" value="1"/>
</dbReference>
<dbReference type="SUPFAM" id="SSF52047">
    <property type="entry name" value="RNI-like"/>
    <property type="match status" value="2"/>
</dbReference>
<dbReference type="InterPro" id="IPR006553">
    <property type="entry name" value="Leu-rich_rpt_Cys-con_subtyp"/>
</dbReference>
<dbReference type="SMART" id="SM00153">
    <property type="entry name" value="VHP"/>
    <property type="match status" value="1"/>
</dbReference>
<sequence>MYSKDKVYIYDVYSYFGDGSTTSSNGLNNNSNNTPPILEPNLLSYQEDVPSQTTTTTATTTTPSKPFQHKVIHITDLKASANNINTGYSNNNDSNNTGYSNNNSSNNESNKISYSNSNNISYKDIPISSYQIHEKTINYTPDISSPPGINYVENVDDNDLDNCNNNNSNNNNNSSNNINSSPNLHFNTKLNISLNNKSNNSLLADQLNRYATGEFKGKDWNGEFQNLLSQSNSEQKFRKLSHLAKDFVFTAKSYATIIINELCIPIELKTIKPVDMGGFAGGLKYHCQGILFKFAMDTRLNHDCWMYGGKTARDDYAAKAASNELKGLISYYMTDVKGLNYPLMALIDYKGFRLIALSVLPISSDTIKYGSSDSGSVVHSEIPELNDKMKQVGEKLNLKAHRVGSIPENTKILSSPGDIEAHKGFDNRYYVIDFSRTFPPESISKQPNINKRCIFYNLLRPEFVSKWKKPLCSDAFSGWQRNDSEKSIHNKEIEEATYYLVNESVRSLANKFDQEKNGITNKLQSQSNNIINSSSNNNSSSNSNNSNNNNNNNNNSNNNNNNNNNLSTTPLQKVEEPSDFNQIKATFAVKFFPILQKRFEIGIPTVSDTLSGNTLGEIQSSINLLGSLDSTTSSSLSNNNNNNNNNSSTINSNINNSSISIFTNSIVGNSNATPTSPTTAITTTTTKDTSIDLKNKYRPLNQVKNEVPQQLLRIIEEMHRNGINIRHMGRVRYYTKSKTIRDLLLLEMTARSIKNIIKDEMRRKMKDEKGLSEEPFKEVVIEIFNQVLDQSSSFWIKVLDCIRVKYFMAFMKYDETLDQQQQVVPSLRSSSSSILSSTSSHYPIEEVDEQTWMENINIKNLLDRLQILTGISFSPGAQAEFSRDPFRFQFLDSDILEISPNVKHMNIIDYAEGMALLMSSLAKKGREKLRLLKMATQKFQISLKSNPDNFECLCQLGRTLGMQAETLALTTAIFGKNIYLNALEEATLKFIDALSINPKFSKAHYELAHVYILIAQYYSNNLYKSDKNYRLAAYHLGESITTFKQQQQQQTNSLSTSLSSSTTMADNEFYQTIFNDLTLLFFKGIEGASSNILGVSILCEELEKLCPDDPNLLILFGKSYIYRPFYDDPHHSKNNNNSSSFLKEYYYEEATKKFHKALLINNTLTNVVLEVGNDIWLKSKIGNRKLYYPAASIFKLLVNGNFCRENRVFSMYTDSLMEILKMEFSQPSPSSFFNNNNSNNSNDSSKNKNKQKNNIPIIITPISVDQQQTYKSIYLNETILLFEYLFSINNRYAIDKLESAFENQQGELCDFIKMANHSNIIKTKLLEYSKGVTKLSLKRSHVHDDDLNVIGQLFAQIVELDLSYCPLVSDQGLSDFLSNFGKQLITLILIGDLVGQKTISIISQFCQQIQYLDLNNCNLLDPESLVSLNELQKLKTLDLSKCRLTNETIQSWNKLNSLQTLRIRNQIRVTDECFYQFQSWNTLKVLDLSSCSKISETIFQYLPPKCLNLQEISLEACYHISDTTVISISNRMPNLVKLSLKNCKSITDESIRVLVQQCKSIKDLKLSRCHSLTDESVKLITENLHSTLERIDFSMCPEIKEESFINLLTKCTNIISVNLSENPKVSDRTIETINQHLPKIQHLKLDSCTKISVDGLNLTNTLEIQTLSIKKSQICHHTLCDLSITLLNLTSLTLKACLQLTDHSFAVIGQLSKLEYLDISDNYRLLDNSMILICKNLTKLKHLDISSCLRLTTKTFFLIGKFLSKIETLILTGCGNLTDSSLTYISENLLCLLSIDISGCLLITDKSIYSIANNQIHLESISLKDCKNISQNCIDYLKTKCPLFKIVRLSLHSMPLMGELPKSPASMLKETPQQFNPIKAAEWKQLEEDRRRQAEAKAKVQKKQDDEFEKLHRYEPFTTKYSFDFITSPNKNQKLDPSNLEKYLSDQDFVKYFQMKIESFESLPKWKRDDKKKSIGLF</sequence>
<dbReference type="Gene3D" id="1.25.40.10">
    <property type="entry name" value="Tetratricopeptide repeat domain"/>
    <property type="match status" value="1"/>
</dbReference>
<dbReference type="PROSITE" id="PS51089">
    <property type="entry name" value="HP"/>
    <property type="match status" value="1"/>
</dbReference>
<evidence type="ECO:0000313" key="5">
    <source>
        <dbReference type="EMBL" id="KAF2070452.1"/>
    </source>
</evidence>
<feature type="compositionally biased region" description="Low complexity" evidence="2">
    <location>
        <begin position="161"/>
        <end position="182"/>
    </location>
</feature>
<dbReference type="InterPro" id="IPR036886">
    <property type="entry name" value="Villin_headpiece_dom_sf"/>
</dbReference>
<dbReference type="SUPFAM" id="SSF47050">
    <property type="entry name" value="VHP, Villin headpiece domain"/>
    <property type="match status" value="1"/>
</dbReference>
<dbReference type="Pfam" id="PF13236">
    <property type="entry name" value="CLU"/>
    <property type="match status" value="1"/>
</dbReference>
<dbReference type="InterPro" id="IPR025697">
    <property type="entry name" value="CLU_dom"/>
</dbReference>
<dbReference type="Proteomes" id="UP000695562">
    <property type="component" value="Unassembled WGS sequence"/>
</dbReference>
<evidence type="ECO:0000256" key="1">
    <source>
        <dbReference type="ARBA" id="ARBA00022490"/>
    </source>
</evidence>
<dbReference type="GO" id="GO:0003729">
    <property type="term" value="F:mRNA binding"/>
    <property type="evidence" value="ECO:0007669"/>
    <property type="project" value="TreeGrafter"/>
</dbReference>
<evidence type="ECO:0000313" key="6">
    <source>
        <dbReference type="Proteomes" id="UP000695562"/>
    </source>
</evidence>
<dbReference type="GO" id="GO:0048312">
    <property type="term" value="P:intracellular distribution of mitochondria"/>
    <property type="evidence" value="ECO:0007669"/>
    <property type="project" value="TreeGrafter"/>
</dbReference>
<dbReference type="OrthoDB" id="550575at2759"/>
<gene>
    <name evidence="5" type="ORF">CYY_008232</name>
</gene>
<dbReference type="InterPro" id="IPR027523">
    <property type="entry name" value="CLU_prot"/>
</dbReference>
<feature type="region of interest" description="Disordered" evidence="2">
    <location>
        <begin position="520"/>
        <end position="571"/>
    </location>
</feature>
<name>A0A8J4PLZ3_9MYCE</name>
<dbReference type="EMBL" id="AJWJ01000490">
    <property type="protein sequence ID" value="KAF2070452.1"/>
    <property type="molecule type" value="Genomic_DNA"/>
</dbReference>
<keyword evidence="6" id="KW-1185">Reference proteome</keyword>
<dbReference type="SMART" id="SM00367">
    <property type="entry name" value="LRR_CC"/>
    <property type="match status" value="14"/>
</dbReference>
<reference evidence="5" key="1">
    <citation type="submission" date="2020-01" db="EMBL/GenBank/DDBJ databases">
        <title>Development of genomics and gene disruption for Polysphondylium violaceum indicates a role for the polyketide synthase stlB in stalk morphogenesis.</title>
        <authorList>
            <person name="Narita B."/>
            <person name="Kawabe Y."/>
            <person name="Kin K."/>
            <person name="Saito T."/>
            <person name="Gibbs R."/>
            <person name="Kuspa A."/>
            <person name="Muzny D."/>
            <person name="Queller D."/>
            <person name="Richards S."/>
            <person name="Strassman J."/>
            <person name="Sucgang R."/>
            <person name="Worley K."/>
            <person name="Schaap P."/>
        </authorList>
    </citation>
    <scope>NUCLEOTIDE SEQUENCE</scope>
    <source>
        <strain evidence="5">QSvi11</strain>
    </source>
</reference>
<feature type="domain" description="Clu" evidence="4">
    <location>
        <begin position="193"/>
        <end position="445"/>
    </location>
</feature>
<evidence type="ECO:0000256" key="2">
    <source>
        <dbReference type="SAM" id="MobiDB-lite"/>
    </source>
</evidence>
<comment type="caution">
    <text evidence="5">The sequence shown here is derived from an EMBL/GenBank/DDBJ whole genome shotgun (WGS) entry which is preliminary data.</text>
</comment>
<evidence type="ECO:0000259" key="4">
    <source>
        <dbReference type="PROSITE" id="PS51823"/>
    </source>
</evidence>
<protein>
    <recommendedName>
        <fullName evidence="7">Clu domain-containing protein</fullName>
    </recommendedName>
</protein>
<evidence type="ECO:0008006" key="7">
    <source>
        <dbReference type="Google" id="ProtNLM"/>
    </source>
</evidence>
<feature type="compositionally biased region" description="Low complexity" evidence="2">
    <location>
        <begin position="1231"/>
        <end position="1244"/>
    </location>
</feature>
<proteinExistence type="predicted"/>
<dbReference type="InterPro" id="IPR032675">
    <property type="entry name" value="LRR_dom_sf"/>
</dbReference>
<keyword evidence="1" id="KW-0963">Cytoplasm</keyword>
<organism evidence="5 6">
    <name type="scientific">Polysphondylium violaceum</name>
    <dbReference type="NCBI Taxonomy" id="133409"/>
    <lineage>
        <taxon>Eukaryota</taxon>
        <taxon>Amoebozoa</taxon>
        <taxon>Evosea</taxon>
        <taxon>Eumycetozoa</taxon>
        <taxon>Dictyostelia</taxon>
        <taxon>Dictyosteliales</taxon>
        <taxon>Dictyosteliaceae</taxon>
        <taxon>Polysphondylium</taxon>
    </lineage>
</organism>
<feature type="region of interest" description="Disordered" evidence="2">
    <location>
        <begin position="1231"/>
        <end position="1250"/>
    </location>
</feature>
<dbReference type="PROSITE" id="PS51823">
    <property type="entry name" value="CLU"/>
    <property type="match status" value="1"/>
</dbReference>
<dbReference type="GO" id="GO:0003779">
    <property type="term" value="F:actin binding"/>
    <property type="evidence" value="ECO:0007669"/>
    <property type="project" value="InterPro"/>
</dbReference>
<dbReference type="Gene3D" id="3.80.10.10">
    <property type="entry name" value="Ribonuclease Inhibitor"/>
    <property type="match status" value="3"/>
</dbReference>
<feature type="region of interest" description="Disordered" evidence="2">
    <location>
        <begin position="21"/>
        <end position="40"/>
    </location>
</feature>
<accession>A0A8J4PLZ3</accession>
<dbReference type="PANTHER" id="PTHR12601">
    <property type="entry name" value="EUKARYOTIC TRANSLATION INITIATION FACTOR 3 SUBUNIT EIF-3"/>
    <property type="match status" value="1"/>
</dbReference>
<feature type="region of interest" description="Disordered" evidence="2">
    <location>
        <begin position="142"/>
        <end position="182"/>
    </location>
</feature>
<dbReference type="GO" id="GO:0007010">
    <property type="term" value="P:cytoskeleton organization"/>
    <property type="evidence" value="ECO:0007669"/>
    <property type="project" value="InterPro"/>
</dbReference>
<dbReference type="PANTHER" id="PTHR12601:SF20">
    <property type="entry name" value="LEUCINE-RICH REPEAT-CONTAINING PROTEIN"/>
    <property type="match status" value="1"/>
</dbReference>
<evidence type="ECO:0000259" key="3">
    <source>
        <dbReference type="PROSITE" id="PS51089"/>
    </source>
</evidence>
<dbReference type="Pfam" id="PF12807">
    <property type="entry name" value="eIF3_p135"/>
    <property type="match status" value="1"/>
</dbReference>
<feature type="domain" description="HP" evidence="3">
    <location>
        <begin position="1915"/>
        <end position="1978"/>
    </location>
</feature>
<dbReference type="InterPro" id="IPR011990">
    <property type="entry name" value="TPR-like_helical_dom_sf"/>
</dbReference>
<dbReference type="GO" id="GO:0005737">
    <property type="term" value="C:cytoplasm"/>
    <property type="evidence" value="ECO:0007669"/>
    <property type="project" value="TreeGrafter"/>
</dbReference>
<dbReference type="InterPro" id="IPR057207">
    <property type="entry name" value="FBXL15_LRR"/>
</dbReference>